<dbReference type="CDD" id="cd06261">
    <property type="entry name" value="TM_PBP2"/>
    <property type="match status" value="1"/>
</dbReference>
<feature type="transmembrane region" description="Helical" evidence="7">
    <location>
        <begin position="76"/>
        <end position="103"/>
    </location>
</feature>
<dbReference type="Gene3D" id="1.10.3720.10">
    <property type="entry name" value="MetI-like"/>
    <property type="match status" value="1"/>
</dbReference>
<feature type="transmembrane region" description="Helical" evidence="7">
    <location>
        <begin position="20"/>
        <end position="43"/>
    </location>
</feature>
<organism evidence="9 10">
    <name type="scientific">Spirochaeta africana (strain ATCC 700263 / DSM 8902 / Z-7692)</name>
    <dbReference type="NCBI Taxonomy" id="889378"/>
    <lineage>
        <taxon>Bacteria</taxon>
        <taxon>Pseudomonadati</taxon>
        <taxon>Spirochaetota</taxon>
        <taxon>Spirochaetia</taxon>
        <taxon>Spirochaetales</taxon>
        <taxon>Spirochaetaceae</taxon>
        <taxon>Spirochaeta</taxon>
    </lineage>
</organism>
<dbReference type="InterPro" id="IPR035906">
    <property type="entry name" value="MetI-like_sf"/>
</dbReference>
<evidence type="ECO:0000256" key="5">
    <source>
        <dbReference type="ARBA" id="ARBA00022989"/>
    </source>
</evidence>
<comment type="subcellular location">
    <subcellularLocation>
        <location evidence="1 7">Cell membrane</location>
        <topology evidence="1 7">Multi-pass membrane protein</topology>
    </subcellularLocation>
</comment>
<keyword evidence="4 7" id="KW-0812">Transmembrane</keyword>
<dbReference type="Proteomes" id="UP000007383">
    <property type="component" value="Chromosome"/>
</dbReference>
<feature type="domain" description="ABC transmembrane type-1" evidence="8">
    <location>
        <begin position="77"/>
        <end position="297"/>
    </location>
</feature>
<evidence type="ECO:0000256" key="6">
    <source>
        <dbReference type="ARBA" id="ARBA00023136"/>
    </source>
</evidence>
<evidence type="ECO:0000256" key="7">
    <source>
        <dbReference type="RuleBase" id="RU363032"/>
    </source>
</evidence>
<dbReference type="GO" id="GO:0005886">
    <property type="term" value="C:plasma membrane"/>
    <property type="evidence" value="ECO:0007669"/>
    <property type="project" value="UniProtKB-SubCell"/>
</dbReference>
<dbReference type="KEGG" id="sfc:Spiaf_0700"/>
<evidence type="ECO:0000313" key="10">
    <source>
        <dbReference type="Proteomes" id="UP000007383"/>
    </source>
</evidence>
<dbReference type="PANTHER" id="PTHR30193:SF37">
    <property type="entry name" value="INNER MEMBRANE ABC TRANSPORTER PERMEASE PROTEIN YCJO"/>
    <property type="match status" value="1"/>
</dbReference>
<dbReference type="AlphaFoldDB" id="H9UH07"/>
<dbReference type="RefSeq" id="WP_014454797.1">
    <property type="nucleotide sequence ID" value="NC_017098.1"/>
</dbReference>
<proteinExistence type="inferred from homology"/>
<feature type="transmembrane region" description="Helical" evidence="7">
    <location>
        <begin position="276"/>
        <end position="296"/>
    </location>
</feature>
<evidence type="ECO:0000313" key="9">
    <source>
        <dbReference type="EMBL" id="AFG36800.1"/>
    </source>
</evidence>
<dbReference type="PROSITE" id="PS50928">
    <property type="entry name" value="ABC_TM1"/>
    <property type="match status" value="1"/>
</dbReference>
<keyword evidence="9" id="KW-0762">Sugar transport</keyword>
<keyword evidence="3" id="KW-1003">Cell membrane</keyword>
<dbReference type="Pfam" id="PF00528">
    <property type="entry name" value="BPD_transp_1"/>
    <property type="match status" value="1"/>
</dbReference>
<dbReference type="InterPro" id="IPR051393">
    <property type="entry name" value="ABC_transporter_permease"/>
</dbReference>
<reference evidence="10" key="1">
    <citation type="journal article" date="2013" name="Stand. Genomic Sci.">
        <title>Complete genome sequence of the halophilic bacterium Spirochaeta africana type strain (Z-7692(T)) from the alkaline Lake Magadi in the East African Rift.</title>
        <authorList>
            <person name="Liolos K."/>
            <person name="Abt B."/>
            <person name="Scheuner C."/>
            <person name="Teshima H."/>
            <person name="Held B."/>
            <person name="Lapidus A."/>
            <person name="Nolan M."/>
            <person name="Lucas S."/>
            <person name="Deshpande S."/>
            <person name="Cheng J.F."/>
            <person name="Tapia R."/>
            <person name="Goodwin L.A."/>
            <person name="Pitluck S."/>
            <person name="Pagani I."/>
            <person name="Ivanova N."/>
            <person name="Mavromatis K."/>
            <person name="Mikhailova N."/>
            <person name="Huntemann M."/>
            <person name="Pati A."/>
            <person name="Chen A."/>
            <person name="Palaniappan K."/>
            <person name="Land M."/>
            <person name="Rohde M."/>
            <person name="Tindall B.J."/>
            <person name="Detter J.C."/>
            <person name="Goker M."/>
            <person name="Bristow J."/>
            <person name="Eisen J.A."/>
            <person name="Markowitz V."/>
            <person name="Hugenholtz P."/>
            <person name="Woyke T."/>
            <person name="Klenk H.P."/>
            <person name="Kyrpides N.C."/>
        </authorList>
    </citation>
    <scope>NUCLEOTIDE SEQUENCE</scope>
    <source>
        <strain evidence="10">ATCC 700263 / DSM 8902 / Z-7692</strain>
    </source>
</reference>
<keyword evidence="10" id="KW-1185">Reference proteome</keyword>
<dbReference type="OrthoDB" id="9787541at2"/>
<dbReference type="eggNOG" id="COG1175">
    <property type="taxonomic scope" value="Bacteria"/>
</dbReference>
<comment type="similarity">
    <text evidence="7">Belongs to the binding-protein-dependent transport system permease family.</text>
</comment>
<evidence type="ECO:0000256" key="2">
    <source>
        <dbReference type="ARBA" id="ARBA00022448"/>
    </source>
</evidence>
<dbReference type="STRING" id="889378.Spiaf_0700"/>
<evidence type="ECO:0000256" key="4">
    <source>
        <dbReference type="ARBA" id="ARBA00022692"/>
    </source>
</evidence>
<protein>
    <submittedName>
        <fullName evidence="9">Permease component of ABC-type sugar transporter</fullName>
    </submittedName>
</protein>
<dbReference type="GO" id="GO:0055085">
    <property type="term" value="P:transmembrane transport"/>
    <property type="evidence" value="ECO:0007669"/>
    <property type="project" value="InterPro"/>
</dbReference>
<dbReference type="InterPro" id="IPR000515">
    <property type="entry name" value="MetI-like"/>
</dbReference>
<name>H9UH07_SPIAZ</name>
<dbReference type="PANTHER" id="PTHR30193">
    <property type="entry name" value="ABC TRANSPORTER PERMEASE PROTEIN"/>
    <property type="match status" value="1"/>
</dbReference>
<dbReference type="PATRIC" id="fig|889378.3.peg.710"/>
<feature type="transmembrane region" description="Helical" evidence="7">
    <location>
        <begin position="115"/>
        <end position="136"/>
    </location>
</feature>
<feature type="transmembrane region" description="Helical" evidence="7">
    <location>
        <begin position="168"/>
        <end position="188"/>
    </location>
</feature>
<keyword evidence="5 7" id="KW-1133">Transmembrane helix</keyword>
<accession>H9UH07</accession>
<sequence length="306" mass="34772">MKTTTKLWEKIGFNQKLAPYVFVSPFFILFLIFGLYPLVYSFYMSFFDMRLVGNRGFVGLANYTRLFTVDEFFTTAIINTVILLIFGSVLQHFIAIPLAILVNSKKVRGRHLFKTLFFAPYITSAVATVIIFGMVFDHNHGMLNWLLETVFQIEGGFRWTTRSGPIKAAIAIMLNWRFIGFNMVIYLAGLQSIPEELYEAAEMDGASTLRQHLHITLPMLIPIIFFGLTLSIIGGFQLFDEPFILMGGYDTLGGPGQGGLTIAYYLMFLGFRNGRLGRGAAVAWVLFLIIIIFTYINRKVTNRLQR</sequence>
<evidence type="ECO:0000259" key="8">
    <source>
        <dbReference type="PROSITE" id="PS50928"/>
    </source>
</evidence>
<keyword evidence="6 7" id="KW-0472">Membrane</keyword>
<feature type="transmembrane region" description="Helical" evidence="7">
    <location>
        <begin position="219"/>
        <end position="239"/>
    </location>
</feature>
<dbReference type="SUPFAM" id="SSF161098">
    <property type="entry name" value="MetI-like"/>
    <property type="match status" value="1"/>
</dbReference>
<evidence type="ECO:0000256" key="3">
    <source>
        <dbReference type="ARBA" id="ARBA00022475"/>
    </source>
</evidence>
<dbReference type="HOGENOM" id="CLU_016047_0_2_12"/>
<dbReference type="EMBL" id="CP003282">
    <property type="protein sequence ID" value="AFG36800.1"/>
    <property type="molecule type" value="Genomic_DNA"/>
</dbReference>
<gene>
    <name evidence="9" type="ordered locus">Spiaf_0700</name>
</gene>
<evidence type="ECO:0000256" key="1">
    <source>
        <dbReference type="ARBA" id="ARBA00004651"/>
    </source>
</evidence>
<keyword evidence="2 7" id="KW-0813">Transport</keyword>